<evidence type="ECO:0000313" key="1">
    <source>
        <dbReference type="EMBL" id="SMD00936.1"/>
    </source>
</evidence>
<dbReference type="AlphaFoldDB" id="A0A1W2DV90"/>
<keyword evidence="2" id="KW-1185">Reference proteome</keyword>
<organism evidence="1 2">
    <name type="scientific">Primorskyibacter flagellatus</name>
    <dbReference type="NCBI Taxonomy" id="1387277"/>
    <lineage>
        <taxon>Bacteria</taxon>
        <taxon>Pseudomonadati</taxon>
        <taxon>Pseudomonadota</taxon>
        <taxon>Alphaproteobacteria</taxon>
        <taxon>Rhodobacterales</taxon>
        <taxon>Roseobacteraceae</taxon>
        <taxon>Primorskyibacter</taxon>
    </lineage>
</organism>
<sequence length="213" mass="24640">MGGYGSGRPARRRRAEACRSLDVNRMHRDGCLQPGRRGNWIWSQDGEEVARIAYRAEQSQLVLDYRISQHGGAWEPITESIRIIRADCHFGGQRPYFLCPGVVSGRSCNCRVGKLFAGGRYFLCRHCYDVAYTSQSEARYDRMLRRANKLRVALGGAPGTANLIAFKPKGMWNRTYAQHCFEIEWCECEADREFIWKYRHLLSDDDMRIYVDK</sequence>
<reference evidence="1 2" key="1">
    <citation type="submission" date="2017-04" db="EMBL/GenBank/DDBJ databases">
        <authorList>
            <person name="Afonso C.L."/>
            <person name="Miller P.J."/>
            <person name="Scott M.A."/>
            <person name="Spackman E."/>
            <person name="Goraichik I."/>
            <person name="Dimitrov K.M."/>
            <person name="Suarez D.L."/>
            <person name="Swayne D.E."/>
        </authorList>
    </citation>
    <scope>NUCLEOTIDE SEQUENCE [LARGE SCALE GENOMIC DNA]</scope>
    <source>
        <strain evidence="1 2">CGMCC 1.12644</strain>
    </source>
</reference>
<accession>A0A1W2DV90</accession>
<protein>
    <submittedName>
        <fullName evidence="1">Uncharacterized protein</fullName>
    </submittedName>
</protein>
<name>A0A1W2DV90_9RHOB</name>
<evidence type="ECO:0000313" key="2">
    <source>
        <dbReference type="Proteomes" id="UP000192330"/>
    </source>
</evidence>
<dbReference type="OrthoDB" id="5951715at2"/>
<dbReference type="RefSeq" id="WP_084354006.1">
    <property type="nucleotide sequence ID" value="NZ_FWYD01000018.1"/>
</dbReference>
<proteinExistence type="predicted"/>
<dbReference type="STRING" id="1387277.SAMN06295998_1189"/>
<gene>
    <name evidence="1" type="ORF">SAMN06295998_1189</name>
</gene>
<dbReference type="Proteomes" id="UP000192330">
    <property type="component" value="Unassembled WGS sequence"/>
</dbReference>
<dbReference type="EMBL" id="FWYD01000018">
    <property type="protein sequence ID" value="SMD00936.1"/>
    <property type="molecule type" value="Genomic_DNA"/>
</dbReference>